<feature type="compositionally biased region" description="Low complexity" evidence="5">
    <location>
        <begin position="394"/>
        <end position="418"/>
    </location>
</feature>
<dbReference type="Proteomes" id="UP000305948">
    <property type="component" value="Unassembled WGS sequence"/>
</dbReference>
<feature type="compositionally biased region" description="Low complexity" evidence="5">
    <location>
        <begin position="639"/>
        <end position="655"/>
    </location>
</feature>
<keyword evidence="8" id="KW-1185">Reference proteome</keyword>
<feature type="region of interest" description="Disordered" evidence="5">
    <location>
        <begin position="168"/>
        <end position="218"/>
    </location>
</feature>
<evidence type="ECO:0000313" key="8">
    <source>
        <dbReference type="Proteomes" id="UP000305948"/>
    </source>
</evidence>
<dbReference type="GO" id="GO:0005737">
    <property type="term" value="C:cytoplasm"/>
    <property type="evidence" value="ECO:0007669"/>
    <property type="project" value="UniProtKB-SubCell"/>
</dbReference>
<accession>A0A5C3NFN7</accession>
<feature type="region of interest" description="Disordered" evidence="5">
    <location>
        <begin position="1"/>
        <end position="26"/>
    </location>
</feature>
<evidence type="ECO:0000259" key="6">
    <source>
        <dbReference type="Pfam" id="PF08938"/>
    </source>
</evidence>
<evidence type="ECO:0000313" key="7">
    <source>
        <dbReference type="EMBL" id="TFK56182.1"/>
    </source>
</evidence>
<feature type="region of interest" description="Disordered" evidence="5">
    <location>
        <begin position="232"/>
        <end position="490"/>
    </location>
</feature>
<feature type="compositionally biased region" description="Low complexity" evidence="5">
    <location>
        <begin position="442"/>
        <end position="453"/>
    </location>
</feature>
<dbReference type="InterPro" id="IPR015033">
    <property type="entry name" value="HBS1-like_N"/>
</dbReference>
<organism evidence="7 8">
    <name type="scientific">Heliocybe sulcata</name>
    <dbReference type="NCBI Taxonomy" id="5364"/>
    <lineage>
        <taxon>Eukaryota</taxon>
        <taxon>Fungi</taxon>
        <taxon>Dikarya</taxon>
        <taxon>Basidiomycota</taxon>
        <taxon>Agaricomycotina</taxon>
        <taxon>Agaricomycetes</taxon>
        <taxon>Gloeophyllales</taxon>
        <taxon>Gloeophyllaceae</taxon>
        <taxon>Heliocybe</taxon>
    </lineage>
</organism>
<evidence type="ECO:0000256" key="5">
    <source>
        <dbReference type="SAM" id="MobiDB-lite"/>
    </source>
</evidence>
<sequence length="661" mass="71707">MNIQDELDDDAGDFGEDELTPEQEEQMAYGLEQVRHVVGSERESGLDDEMIKNALWDQYFDVERTLQLLLEEQERRRVAQERKAFLLLLRFSLEWTRQGQKSLPPIPAEEDEAMSDTSSASPGLMQRASRPVIPVPIPYEGDAGEYYEEFSEASTPRPPIIRLSTITERTERTEESTVGPRLSAYGPRMSMTSTVDYGQPIESKLNNPEPNVMPPSPSLSALQYLSIIEPAPSLPRSESASPPSTPTPPRSPPPPVPPIEAIPDIPDYPTASARGAPPSPQHPPRRPSSTISEKTEKSDVTVMPKRQSKLSALASSRSRPSMTSMTSRTTTATHDDRTDAESFVTYPALRPSPASQMSLVPSEVETTSTSMSSHVRRAIQTALELERQDKEAAEGAFRSEAGSSSRSGMSLGQSSPSAQGRSVTGSQSTISSRSGNGKPPSKLALMAQAKAKQGSQYGPKPKTQPRSPSPRSMLHEARTEYLTPVANGATATTAITTQYQTLYNLIPPKKSGLPPSYPAPEKSSSELNGKQSKLAMKARSRMQQNPSPSPEEEEPVVLPDLQLFSSKTTRSRSSGSSPSAASTASGWSHARHRDKPMPAIPTMAEPSGFAFDSPSPDDMVHNARRGTSLAQQHSRKPASAHSSSRSSSSSVSTARPIRPRA</sequence>
<dbReference type="AlphaFoldDB" id="A0A5C3NFN7"/>
<gene>
    <name evidence="7" type="ORF">OE88DRAFT_717814</name>
</gene>
<dbReference type="OrthoDB" id="342024at2759"/>
<evidence type="ECO:0000256" key="1">
    <source>
        <dbReference type="ARBA" id="ARBA00004496"/>
    </source>
</evidence>
<name>A0A5C3NFN7_9AGAM</name>
<feature type="compositionally biased region" description="Low complexity" evidence="5">
    <location>
        <begin position="565"/>
        <end position="588"/>
    </location>
</feature>
<proteinExistence type="predicted"/>
<comment type="subcellular location">
    <subcellularLocation>
        <location evidence="1">Cytoplasm</location>
    </subcellularLocation>
</comment>
<keyword evidence="3" id="KW-0378">Hydrolase</keyword>
<feature type="domain" description="HBS1-like protein N-terminal" evidence="6">
    <location>
        <begin position="7"/>
        <end position="75"/>
    </location>
</feature>
<keyword evidence="4" id="KW-0648">Protein biosynthesis</keyword>
<dbReference type="Pfam" id="PF08938">
    <property type="entry name" value="HBS1_N"/>
    <property type="match status" value="1"/>
</dbReference>
<evidence type="ECO:0000256" key="4">
    <source>
        <dbReference type="ARBA" id="ARBA00022917"/>
    </source>
</evidence>
<dbReference type="EMBL" id="ML213504">
    <property type="protein sequence ID" value="TFK56182.1"/>
    <property type="molecule type" value="Genomic_DNA"/>
</dbReference>
<feature type="compositionally biased region" description="Pro residues" evidence="5">
    <location>
        <begin position="243"/>
        <end position="260"/>
    </location>
</feature>
<feature type="compositionally biased region" description="Low complexity" evidence="5">
    <location>
        <begin position="309"/>
        <end position="332"/>
    </location>
</feature>
<dbReference type="GO" id="GO:0016787">
    <property type="term" value="F:hydrolase activity"/>
    <property type="evidence" value="ECO:0007669"/>
    <property type="project" value="UniProtKB-KW"/>
</dbReference>
<feature type="compositionally biased region" description="Low complexity" evidence="5">
    <location>
        <begin position="358"/>
        <end position="373"/>
    </location>
</feature>
<dbReference type="GO" id="GO:0006412">
    <property type="term" value="P:translation"/>
    <property type="evidence" value="ECO:0007669"/>
    <property type="project" value="UniProtKB-KW"/>
</dbReference>
<feature type="compositionally biased region" description="Polar residues" evidence="5">
    <location>
        <begin position="419"/>
        <end position="435"/>
    </location>
</feature>
<reference evidence="7 8" key="1">
    <citation type="journal article" date="2019" name="Nat. Ecol. Evol.">
        <title>Megaphylogeny resolves global patterns of mushroom evolution.</title>
        <authorList>
            <person name="Varga T."/>
            <person name="Krizsan K."/>
            <person name="Foldi C."/>
            <person name="Dima B."/>
            <person name="Sanchez-Garcia M."/>
            <person name="Sanchez-Ramirez S."/>
            <person name="Szollosi G.J."/>
            <person name="Szarkandi J.G."/>
            <person name="Papp V."/>
            <person name="Albert L."/>
            <person name="Andreopoulos W."/>
            <person name="Angelini C."/>
            <person name="Antonin V."/>
            <person name="Barry K.W."/>
            <person name="Bougher N.L."/>
            <person name="Buchanan P."/>
            <person name="Buyck B."/>
            <person name="Bense V."/>
            <person name="Catcheside P."/>
            <person name="Chovatia M."/>
            <person name="Cooper J."/>
            <person name="Damon W."/>
            <person name="Desjardin D."/>
            <person name="Finy P."/>
            <person name="Geml J."/>
            <person name="Haridas S."/>
            <person name="Hughes K."/>
            <person name="Justo A."/>
            <person name="Karasinski D."/>
            <person name="Kautmanova I."/>
            <person name="Kiss B."/>
            <person name="Kocsube S."/>
            <person name="Kotiranta H."/>
            <person name="LaButti K.M."/>
            <person name="Lechner B.E."/>
            <person name="Liimatainen K."/>
            <person name="Lipzen A."/>
            <person name="Lukacs Z."/>
            <person name="Mihaltcheva S."/>
            <person name="Morgado L.N."/>
            <person name="Niskanen T."/>
            <person name="Noordeloos M.E."/>
            <person name="Ohm R.A."/>
            <person name="Ortiz-Santana B."/>
            <person name="Ovrebo C."/>
            <person name="Racz N."/>
            <person name="Riley R."/>
            <person name="Savchenko A."/>
            <person name="Shiryaev A."/>
            <person name="Soop K."/>
            <person name="Spirin V."/>
            <person name="Szebenyi C."/>
            <person name="Tomsovsky M."/>
            <person name="Tulloss R.E."/>
            <person name="Uehling J."/>
            <person name="Grigoriev I.V."/>
            <person name="Vagvolgyi C."/>
            <person name="Papp T."/>
            <person name="Martin F.M."/>
            <person name="Miettinen O."/>
            <person name="Hibbett D.S."/>
            <person name="Nagy L.G."/>
        </authorList>
    </citation>
    <scope>NUCLEOTIDE SEQUENCE [LARGE SCALE GENOMIC DNA]</scope>
    <source>
        <strain evidence="7 8">OMC1185</strain>
    </source>
</reference>
<feature type="compositionally biased region" description="Acidic residues" evidence="5">
    <location>
        <begin position="1"/>
        <end position="25"/>
    </location>
</feature>
<protein>
    <recommendedName>
        <fullName evidence="6">HBS1-like protein N-terminal domain-containing protein</fullName>
    </recommendedName>
</protein>
<feature type="region of interest" description="Disordered" evidence="5">
    <location>
        <begin position="100"/>
        <end position="126"/>
    </location>
</feature>
<keyword evidence="2" id="KW-0963">Cytoplasm</keyword>
<feature type="compositionally biased region" description="Basic and acidic residues" evidence="5">
    <location>
        <begin position="384"/>
        <end position="393"/>
    </location>
</feature>
<evidence type="ECO:0000256" key="2">
    <source>
        <dbReference type="ARBA" id="ARBA00022490"/>
    </source>
</evidence>
<evidence type="ECO:0000256" key="3">
    <source>
        <dbReference type="ARBA" id="ARBA00022801"/>
    </source>
</evidence>
<feature type="region of interest" description="Disordered" evidence="5">
    <location>
        <begin position="505"/>
        <end position="661"/>
    </location>
</feature>
<dbReference type="STRING" id="5364.A0A5C3NFN7"/>